<organism evidence="1 2">
    <name type="scientific">Naganishia friedmannii</name>
    <dbReference type="NCBI Taxonomy" id="89922"/>
    <lineage>
        <taxon>Eukaryota</taxon>
        <taxon>Fungi</taxon>
        <taxon>Dikarya</taxon>
        <taxon>Basidiomycota</taxon>
        <taxon>Agaricomycotina</taxon>
        <taxon>Tremellomycetes</taxon>
        <taxon>Filobasidiales</taxon>
        <taxon>Filobasidiaceae</taxon>
        <taxon>Naganishia</taxon>
    </lineage>
</organism>
<accession>A0ACC2V3F3</accession>
<evidence type="ECO:0000313" key="1">
    <source>
        <dbReference type="EMBL" id="KAJ9093176.1"/>
    </source>
</evidence>
<proteinExistence type="predicted"/>
<name>A0ACC2V3F3_9TREE</name>
<protein>
    <submittedName>
        <fullName evidence="1">Uncharacterized protein</fullName>
    </submittedName>
</protein>
<gene>
    <name evidence="1" type="ORF">QFC21_006493</name>
</gene>
<comment type="caution">
    <text evidence="1">The sequence shown here is derived from an EMBL/GenBank/DDBJ whole genome shotgun (WGS) entry which is preliminary data.</text>
</comment>
<dbReference type="EMBL" id="JASBWT010000032">
    <property type="protein sequence ID" value="KAJ9093176.1"/>
    <property type="molecule type" value="Genomic_DNA"/>
</dbReference>
<reference evidence="1" key="1">
    <citation type="submission" date="2023-04" db="EMBL/GenBank/DDBJ databases">
        <title>Draft Genome sequencing of Naganishia species isolated from polar environments using Oxford Nanopore Technology.</title>
        <authorList>
            <person name="Leo P."/>
            <person name="Venkateswaran K."/>
        </authorList>
    </citation>
    <scope>NUCLEOTIDE SEQUENCE</scope>
    <source>
        <strain evidence="1">MNA-CCFEE 5423</strain>
    </source>
</reference>
<dbReference type="Proteomes" id="UP001227268">
    <property type="component" value="Unassembled WGS sequence"/>
</dbReference>
<sequence>MPDITSGSQPSTSPSQAVSRADPLRHAGKVLFDEASKVIVKTAHRAHSEAEQPGCVFSLLFIDPIKSHSLRHRCRQWMLRRLKHHTGFTSEATLSHVASRTPTSTRRHHVRMSEYKAFRD</sequence>
<evidence type="ECO:0000313" key="2">
    <source>
        <dbReference type="Proteomes" id="UP001227268"/>
    </source>
</evidence>
<keyword evidence="2" id="KW-1185">Reference proteome</keyword>